<keyword evidence="13" id="KW-1185">Reference proteome</keyword>
<dbReference type="STRING" id="7719.ENSCINP00000004391"/>
<evidence type="ECO:0000313" key="13">
    <source>
        <dbReference type="Proteomes" id="UP000008144"/>
    </source>
</evidence>
<comment type="catalytic activity">
    <reaction evidence="5">
        <text>serotonin + octadecanoyl-CoA = N-octadecanoyl-serotonin + CoA + H(+)</text>
        <dbReference type="Rhea" id="RHEA:51400"/>
        <dbReference type="ChEBI" id="CHEBI:15378"/>
        <dbReference type="ChEBI" id="CHEBI:57287"/>
        <dbReference type="ChEBI" id="CHEBI:57394"/>
        <dbReference type="ChEBI" id="CHEBI:134065"/>
        <dbReference type="ChEBI" id="CHEBI:350546"/>
    </reaction>
    <physiologicalReaction direction="left-to-right" evidence="5">
        <dbReference type="Rhea" id="RHEA:51401"/>
    </physiologicalReaction>
</comment>
<comment type="catalytic activity">
    <reaction evidence="10">
        <text>dopamine + hexadecanoyl-CoA = N-hexadecanoyl-dopamine + CoA + H(+)</text>
        <dbReference type="Rhea" id="RHEA:51376"/>
        <dbReference type="ChEBI" id="CHEBI:15378"/>
        <dbReference type="ChEBI" id="CHEBI:57287"/>
        <dbReference type="ChEBI" id="CHEBI:57379"/>
        <dbReference type="ChEBI" id="CHEBI:59905"/>
        <dbReference type="ChEBI" id="CHEBI:134058"/>
    </reaction>
    <physiologicalReaction direction="left-to-right" evidence="10">
        <dbReference type="Rhea" id="RHEA:51377"/>
    </physiologicalReaction>
</comment>
<evidence type="ECO:0000256" key="2">
    <source>
        <dbReference type="ARBA" id="ARBA00038182"/>
    </source>
</evidence>
<reference evidence="12" key="2">
    <citation type="journal article" date="2008" name="Genome Biol.">
        <title>Improved genome assembly and evidence-based global gene model set for the chordate Ciona intestinalis: new insight into intron and operon populations.</title>
        <authorList>
            <person name="Satou Y."/>
            <person name="Mineta K."/>
            <person name="Ogasawara M."/>
            <person name="Sasakura Y."/>
            <person name="Shoguchi E."/>
            <person name="Ueno K."/>
            <person name="Yamada L."/>
            <person name="Matsumoto J."/>
            <person name="Wasserscheid J."/>
            <person name="Dewar K."/>
            <person name="Wiley G.B."/>
            <person name="Macmil S.L."/>
            <person name="Roe B.A."/>
            <person name="Zeller R.W."/>
            <person name="Hastings K.E."/>
            <person name="Lemaire P."/>
            <person name="Lindquist E."/>
            <person name="Endo T."/>
            <person name="Hotta K."/>
            <person name="Inaba K."/>
        </authorList>
    </citation>
    <scope>NUCLEOTIDE SEQUENCE [LARGE SCALE GENOMIC DNA]</scope>
    <source>
        <strain evidence="12">wild type</strain>
    </source>
</reference>
<dbReference type="Proteomes" id="UP000008144">
    <property type="component" value="Chromosome 7"/>
</dbReference>
<name>F6W426_CIOIN</name>
<dbReference type="Ensembl" id="ENSCINT00000004391.3">
    <property type="protein sequence ID" value="ENSCINP00000004391.3"/>
    <property type="gene ID" value="ENSCING00000011893.2"/>
</dbReference>
<dbReference type="GO" id="GO:0004059">
    <property type="term" value="F:aralkylamine N-acetyltransferase activity"/>
    <property type="evidence" value="ECO:0007669"/>
    <property type="project" value="UniProtKB-EC"/>
</dbReference>
<dbReference type="PANTHER" id="PTHR20905:SF1">
    <property type="entry name" value="AT07410P-RELATED"/>
    <property type="match status" value="1"/>
</dbReference>
<evidence type="ECO:0000256" key="7">
    <source>
        <dbReference type="ARBA" id="ARBA00051711"/>
    </source>
</evidence>
<reference evidence="13" key="1">
    <citation type="journal article" date="2002" name="Science">
        <title>The draft genome of Ciona intestinalis: insights into chordate and vertebrate origins.</title>
        <authorList>
            <person name="Dehal P."/>
            <person name="Satou Y."/>
            <person name="Campbell R.K."/>
            <person name="Chapman J."/>
            <person name="Degnan B."/>
            <person name="De Tomaso A."/>
            <person name="Davidson B."/>
            <person name="Di Gregorio A."/>
            <person name="Gelpke M."/>
            <person name="Goodstein D.M."/>
            <person name="Harafuji N."/>
            <person name="Hastings K.E."/>
            <person name="Ho I."/>
            <person name="Hotta K."/>
            <person name="Huang W."/>
            <person name="Kawashima T."/>
            <person name="Lemaire P."/>
            <person name="Martinez D."/>
            <person name="Meinertzhagen I.A."/>
            <person name="Necula S."/>
            <person name="Nonaka M."/>
            <person name="Putnam N."/>
            <person name="Rash S."/>
            <person name="Saiga H."/>
            <person name="Satake M."/>
            <person name="Terry A."/>
            <person name="Yamada L."/>
            <person name="Wang H.G."/>
            <person name="Awazu S."/>
            <person name="Azumi K."/>
            <person name="Boore J."/>
            <person name="Branno M."/>
            <person name="Chin-Bow S."/>
            <person name="DeSantis R."/>
            <person name="Doyle S."/>
            <person name="Francino P."/>
            <person name="Keys D.N."/>
            <person name="Haga S."/>
            <person name="Hayashi H."/>
            <person name="Hino K."/>
            <person name="Imai K.S."/>
            <person name="Inaba K."/>
            <person name="Kano S."/>
            <person name="Kobayashi K."/>
            <person name="Kobayashi M."/>
            <person name="Lee B.I."/>
            <person name="Makabe K.W."/>
            <person name="Manohar C."/>
            <person name="Matassi G."/>
            <person name="Medina M."/>
            <person name="Mochizuki Y."/>
            <person name="Mount S."/>
            <person name="Morishita T."/>
            <person name="Miura S."/>
            <person name="Nakayama A."/>
            <person name="Nishizaka S."/>
            <person name="Nomoto H."/>
            <person name="Ohta F."/>
            <person name="Oishi K."/>
            <person name="Rigoutsos I."/>
            <person name="Sano M."/>
            <person name="Sasaki A."/>
            <person name="Sasakura Y."/>
            <person name="Shoguchi E."/>
            <person name="Shin-i T."/>
            <person name="Spagnuolo A."/>
            <person name="Stainier D."/>
            <person name="Suzuki M.M."/>
            <person name="Tassy O."/>
            <person name="Takatori N."/>
            <person name="Tokuoka M."/>
            <person name="Yagi K."/>
            <person name="Yoshizaki F."/>
            <person name="Wada S."/>
            <person name="Zhang C."/>
            <person name="Hyatt P.D."/>
            <person name="Larimer F."/>
            <person name="Detter C."/>
            <person name="Doggett N."/>
            <person name="Glavina T."/>
            <person name="Hawkins T."/>
            <person name="Richardson P."/>
            <person name="Lucas S."/>
            <person name="Kohara Y."/>
            <person name="Levine M."/>
            <person name="Satoh N."/>
            <person name="Rokhsar D.S."/>
        </authorList>
    </citation>
    <scope>NUCLEOTIDE SEQUENCE [LARGE SCALE GENOMIC DNA]</scope>
</reference>
<comment type="similarity">
    <text evidence="2">Belongs to the acetyltransferase family. AANAT subfamily.</text>
</comment>
<evidence type="ECO:0000256" key="1">
    <source>
        <dbReference type="ARBA" id="ARBA00022679"/>
    </source>
</evidence>
<evidence type="ECO:0000256" key="8">
    <source>
        <dbReference type="ARBA" id="ARBA00051823"/>
    </source>
</evidence>
<accession>F6W426</accession>
<dbReference type="HOGENOM" id="CLU_1142261_0_0_1"/>
<comment type="catalytic activity">
    <reaction evidence="4">
        <text>dopamine + (9Z)-octadecenoyl-CoA = N-(9Z-octadecanoyl)-dopamine + CoA + H(+)</text>
        <dbReference type="Rhea" id="RHEA:51380"/>
        <dbReference type="ChEBI" id="CHEBI:15378"/>
        <dbReference type="ChEBI" id="CHEBI:31883"/>
        <dbReference type="ChEBI" id="CHEBI:57287"/>
        <dbReference type="ChEBI" id="CHEBI:57387"/>
        <dbReference type="ChEBI" id="CHEBI:59905"/>
    </reaction>
    <physiologicalReaction direction="left-to-right" evidence="4">
        <dbReference type="Rhea" id="RHEA:51381"/>
    </physiologicalReaction>
</comment>
<evidence type="ECO:0000256" key="9">
    <source>
        <dbReference type="ARBA" id="ARBA00052178"/>
    </source>
</evidence>
<evidence type="ECO:0000256" key="3">
    <source>
        <dbReference type="ARBA" id="ARBA00039114"/>
    </source>
</evidence>
<comment type="catalytic activity">
    <reaction evidence="7">
        <text>dopamine + acetyl-CoA = N-acetyldopamine + CoA + H(+)</text>
        <dbReference type="Rhea" id="RHEA:51388"/>
        <dbReference type="ChEBI" id="CHEBI:15378"/>
        <dbReference type="ChEBI" id="CHEBI:57287"/>
        <dbReference type="ChEBI" id="CHEBI:57288"/>
        <dbReference type="ChEBI" id="CHEBI:59905"/>
        <dbReference type="ChEBI" id="CHEBI:125678"/>
    </reaction>
    <physiologicalReaction direction="left-to-right" evidence="7">
        <dbReference type="Rhea" id="RHEA:51389"/>
    </physiologicalReaction>
</comment>
<comment type="catalytic activity">
    <reaction evidence="11">
        <text>serotonin + acetyl-CoA = N-acetylserotonin + CoA + H(+)</text>
        <dbReference type="Rhea" id="RHEA:25217"/>
        <dbReference type="ChEBI" id="CHEBI:15378"/>
        <dbReference type="ChEBI" id="CHEBI:17697"/>
        <dbReference type="ChEBI" id="CHEBI:57287"/>
        <dbReference type="ChEBI" id="CHEBI:57288"/>
        <dbReference type="ChEBI" id="CHEBI:350546"/>
        <dbReference type="EC" id="2.3.1.87"/>
    </reaction>
    <physiologicalReaction direction="left-to-right" evidence="11">
        <dbReference type="Rhea" id="RHEA:25218"/>
    </physiologicalReaction>
</comment>
<reference evidence="12" key="3">
    <citation type="submission" date="2025-08" db="UniProtKB">
        <authorList>
            <consortium name="Ensembl"/>
        </authorList>
    </citation>
    <scope>IDENTIFICATION</scope>
</reference>
<evidence type="ECO:0000256" key="11">
    <source>
        <dbReference type="ARBA" id="ARBA00052491"/>
    </source>
</evidence>
<evidence type="ECO:0000256" key="6">
    <source>
        <dbReference type="ARBA" id="ARBA00051284"/>
    </source>
</evidence>
<comment type="catalytic activity">
    <reaction evidence="9">
        <text>serotonin + hexadecanoyl-CoA = N-hexadecanoyl-serotonin + CoA + H(+)</text>
        <dbReference type="Rhea" id="RHEA:51384"/>
        <dbReference type="ChEBI" id="CHEBI:15378"/>
        <dbReference type="ChEBI" id="CHEBI:57287"/>
        <dbReference type="ChEBI" id="CHEBI:57379"/>
        <dbReference type="ChEBI" id="CHEBI:134059"/>
        <dbReference type="ChEBI" id="CHEBI:350546"/>
    </reaction>
    <physiologicalReaction direction="left-to-right" evidence="9">
        <dbReference type="Rhea" id="RHEA:51385"/>
    </physiologicalReaction>
</comment>
<evidence type="ECO:0000256" key="10">
    <source>
        <dbReference type="ARBA" id="ARBA00052335"/>
    </source>
</evidence>
<dbReference type="PANTHER" id="PTHR20905">
    <property type="entry name" value="N-ACETYLTRANSFERASE-RELATED"/>
    <property type="match status" value="1"/>
</dbReference>
<evidence type="ECO:0000256" key="4">
    <source>
        <dbReference type="ARBA" id="ARBA00050189"/>
    </source>
</evidence>
<dbReference type="Gene3D" id="3.40.630.30">
    <property type="match status" value="1"/>
</dbReference>
<dbReference type="GeneTree" id="ENSGT00940000164149"/>
<proteinExistence type="inferred from homology"/>
<comment type="catalytic activity">
    <reaction evidence="6">
        <text>serotonin + (5Z,8Z,11Z,14Z)-eicosatetraenoyl-CoA = N-[(5Z,8Z,11Z,14Z)-eicosatetraenoyl]-serotonin + CoA + H(+)</text>
        <dbReference type="Rhea" id="RHEA:51396"/>
        <dbReference type="ChEBI" id="CHEBI:15378"/>
        <dbReference type="ChEBI" id="CHEBI:57287"/>
        <dbReference type="ChEBI" id="CHEBI:57368"/>
        <dbReference type="ChEBI" id="CHEBI:132255"/>
        <dbReference type="ChEBI" id="CHEBI:350546"/>
    </reaction>
    <physiologicalReaction direction="left-to-right" evidence="6">
        <dbReference type="Rhea" id="RHEA:51397"/>
    </physiologicalReaction>
</comment>
<dbReference type="GO" id="GO:0008080">
    <property type="term" value="F:N-acetyltransferase activity"/>
    <property type="evidence" value="ECO:0000318"/>
    <property type="project" value="GO_Central"/>
</dbReference>
<reference evidence="12" key="4">
    <citation type="submission" date="2025-09" db="UniProtKB">
        <authorList>
            <consortium name="Ensembl"/>
        </authorList>
    </citation>
    <scope>IDENTIFICATION</scope>
</reference>
<evidence type="ECO:0000256" key="5">
    <source>
        <dbReference type="ARBA" id="ARBA00050849"/>
    </source>
</evidence>
<dbReference type="AlphaFoldDB" id="F6W426"/>
<protein>
    <recommendedName>
        <fullName evidence="3">aralkylamine N-acetyltransferase</fullName>
        <ecNumber evidence="3">2.3.1.87</ecNumber>
    </recommendedName>
</protein>
<keyword evidence="1" id="KW-0808">Transferase</keyword>
<comment type="catalytic activity">
    <reaction evidence="8">
        <text>serotonin + (9Z)-octadecenoyl-CoA = N-(9Z-octadecenoyl)-serotonin + CoA + H(+)</text>
        <dbReference type="Rhea" id="RHEA:51392"/>
        <dbReference type="ChEBI" id="CHEBI:15378"/>
        <dbReference type="ChEBI" id="CHEBI:57287"/>
        <dbReference type="ChEBI" id="CHEBI:57387"/>
        <dbReference type="ChEBI" id="CHEBI:134064"/>
        <dbReference type="ChEBI" id="CHEBI:350546"/>
    </reaction>
    <physiologicalReaction direction="left-to-right" evidence="8">
        <dbReference type="Rhea" id="RHEA:51393"/>
    </physiologicalReaction>
</comment>
<evidence type="ECO:0000313" key="12">
    <source>
        <dbReference type="Ensembl" id="ENSCINP00000004391.3"/>
    </source>
</evidence>
<sequence>MSFSGHIKLPQLKMHEITDPIDRDRNIGCKRLDLSDYNEVVEFMFKTYSFSEPVSLALSPTLQEVNEVLELGTKSCLESNTSIAAYDNNSGELIAVVLSEFNQLDSIDLNSFGEYGRKMFQIVVDLNRQGLPDHIRRSKFLTLVAGSVRPEYSKQGVTTKLAERSKLVAMEFGCEYITVECTSLYSQAVCRKLGYTLLHEIKYLDYSDEATGEKWYASIREPHRSIQLFALKVKRPLNISPRL</sequence>
<dbReference type="InterPro" id="IPR016181">
    <property type="entry name" value="Acyl_CoA_acyltransferase"/>
</dbReference>
<dbReference type="InParanoid" id="F6W426"/>
<dbReference type="EMBL" id="EAAA01002457">
    <property type="status" value="NOT_ANNOTATED_CDS"/>
    <property type="molecule type" value="Genomic_DNA"/>
</dbReference>
<dbReference type="SUPFAM" id="SSF55729">
    <property type="entry name" value="Acyl-CoA N-acyltransferases (Nat)"/>
    <property type="match status" value="1"/>
</dbReference>
<dbReference type="FunFam" id="3.40.630.30:FF:000046">
    <property type="entry name" value="Dopamine N-acetyltransferase"/>
    <property type="match status" value="1"/>
</dbReference>
<organism evidence="12 13">
    <name type="scientific">Ciona intestinalis</name>
    <name type="common">Transparent sea squirt</name>
    <name type="synonym">Ascidia intestinalis</name>
    <dbReference type="NCBI Taxonomy" id="7719"/>
    <lineage>
        <taxon>Eukaryota</taxon>
        <taxon>Metazoa</taxon>
        <taxon>Chordata</taxon>
        <taxon>Tunicata</taxon>
        <taxon>Ascidiacea</taxon>
        <taxon>Phlebobranchia</taxon>
        <taxon>Cionidae</taxon>
        <taxon>Ciona</taxon>
    </lineage>
</organism>
<dbReference type="EC" id="2.3.1.87" evidence="3"/>